<feature type="chain" id="PRO_5040944624" description="Phytocyanin domain-containing protein" evidence="2">
    <location>
        <begin position="23"/>
        <end position="213"/>
    </location>
</feature>
<feature type="signal peptide" evidence="2">
    <location>
        <begin position="1"/>
        <end position="22"/>
    </location>
</feature>
<dbReference type="RefSeq" id="XP_056485667.1">
    <property type="nucleotide sequence ID" value="XM_056635047.1"/>
</dbReference>
<protein>
    <recommendedName>
        <fullName evidence="5">Phytocyanin domain-containing protein</fullName>
    </recommendedName>
</protein>
<reference evidence="3" key="2">
    <citation type="journal article" date="2023" name="IMA Fungus">
        <title>Comparative genomic study of the Penicillium genus elucidates a diverse pangenome and 15 lateral gene transfer events.</title>
        <authorList>
            <person name="Petersen C."/>
            <person name="Sorensen T."/>
            <person name="Nielsen M.R."/>
            <person name="Sondergaard T.E."/>
            <person name="Sorensen J.L."/>
            <person name="Fitzpatrick D.A."/>
            <person name="Frisvad J.C."/>
            <person name="Nielsen K.L."/>
        </authorList>
    </citation>
    <scope>NUCLEOTIDE SEQUENCE</scope>
    <source>
        <strain evidence="3">IBT 29677</strain>
    </source>
</reference>
<keyword evidence="4" id="KW-1185">Reference proteome</keyword>
<evidence type="ECO:0000256" key="1">
    <source>
        <dbReference type="SAM" id="MobiDB-lite"/>
    </source>
</evidence>
<name>A0A9W9VRK8_9EURO</name>
<gene>
    <name evidence="3" type="ORF">N7509_010410</name>
</gene>
<dbReference type="Proteomes" id="UP001147747">
    <property type="component" value="Unassembled WGS sequence"/>
</dbReference>
<evidence type="ECO:0000313" key="4">
    <source>
        <dbReference type="Proteomes" id="UP001147747"/>
    </source>
</evidence>
<feature type="region of interest" description="Disordered" evidence="1">
    <location>
        <begin position="106"/>
        <end position="180"/>
    </location>
</feature>
<comment type="caution">
    <text evidence="3">The sequence shown here is derived from an EMBL/GenBank/DDBJ whole genome shotgun (WGS) entry which is preliminary data.</text>
</comment>
<dbReference type="OrthoDB" id="4368092at2759"/>
<proteinExistence type="predicted"/>
<accession>A0A9W9VRK8</accession>
<dbReference type="AlphaFoldDB" id="A0A9W9VRK8"/>
<evidence type="ECO:0008006" key="5">
    <source>
        <dbReference type="Google" id="ProtNLM"/>
    </source>
</evidence>
<keyword evidence="2" id="KW-0732">Signal</keyword>
<reference evidence="3" key="1">
    <citation type="submission" date="2022-12" db="EMBL/GenBank/DDBJ databases">
        <authorList>
            <person name="Petersen C."/>
        </authorList>
    </citation>
    <scope>NUCLEOTIDE SEQUENCE</scope>
    <source>
        <strain evidence="3">IBT 29677</strain>
    </source>
</reference>
<evidence type="ECO:0000313" key="3">
    <source>
        <dbReference type="EMBL" id="KAJ5387869.1"/>
    </source>
</evidence>
<dbReference type="GeneID" id="81374027"/>
<organism evidence="3 4">
    <name type="scientific">Penicillium cosmopolitanum</name>
    <dbReference type="NCBI Taxonomy" id="1131564"/>
    <lineage>
        <taxon>Eukaryota</taxon>
        <taxon>Fungi</taxon>
        <taxon>Dikarya</taxon>
        <taxon>Ascomycota</taxon>
        <taxon>Pezizomycotina</taxon>
        <taxon>Eurotiomycetes</taxon>
        <taxon>Eurotiomycetidae</taxon>
        <taxon>Eurotiales</taxon>
        <taxon>Aspergillaceae</taxon>
        <taxon>Penicillium</taxon>
    </lineage>
</organism>
<dbReference type="EMBL" id="JAPZBU010000009">
    <property type="protein sequence ID" value="KAJ5387869.1"/>
    <property type="molecule type" value="Genomic_DNA"/>
</dbReference>
<evidence type="ECO:0000256" key="2">
    <source>
        <dbReference type="SAM" id="SignalP"/>
    </source>
</evidence>
<sequence>MKWSTLLPLALSTISLLPSAGAWEVTWHDSDNKSHSQKGHGPSDCIEIDNPKGNVFKIDSQGEKGINMLLFDNSKCTGDSAGQATESFSKDASRDLLGFKVVNLSSSNSSETTTTDKPASHAATTSSEASNTQVSSTSSSENDKSSTAQTTAAAGAATASTVSETASKAPPTTSSAASATTSNAAIKLVGPSDNVAKGLMGGIMGLAMAQWIV</sequence>